<organism evidence="8 9">
    <name type="scientific">Crepidotus variabilis</name>
    <dbReference type="NCBI Taxonomy" id="179855"/>
    <lineage>
        <taxon>Eukaryota</taxon>
        <taxon>Fungi</taxon>
        <taxon>Dikarya</taxon>
        <taxon>Basidiomycota</taxon>
        <taxon>Agaricomycotina</taxon>
        <taxon>Agaricomycetes</taxon>
        <taxon>Agaricomycetidae</taxon>
        <taxon>Agaricales</taxon>
        <taxon>Agaricineae</taxon>
        <taxon>Crepidotaceae</taxon>
        <taxon>Crepidotus</taxon>
    </lineage>
</organism>
<dbReference type="InterPro" id="IPR015797">
    <property type="entry name" value="NUDIX_hydrolase-like_dom_sf"/>
</dbReference>
<comment type="caution">
    <text evidence="8">The sequence shown here is derived from an EMBL/GenBank/DDBJ whole genome shotgun (WGS) entry which is preliminary data.</text>
</comment>
<dbReference type="PANTHER" id="PTHR12992:SF45">
    <property type="entry name" value="NUDIX HYDROLASE DOMAIN-CONTAINING PROTEIN"/>
    <property type="match status" value="1"/>
</dbReference>
<dbReference type="Proteomes" id="UP000807306">
    <property type="component" value="Unassembled WGS sequence"/>
</dbReference>
<keyword evidence="9" id="KW-1185">Reference proteome</keyword>
<evidence type="ECO:0000256" key="4">
    <source>
        <dbReference type="ARBA" id="ARBA00022801"/>
    </source>
</evidence>
<dbReference type="FunFam" id="3.90.79.10:FF:000036">
    <property type="entry name" value="Nudix hydrolase 11"/>
    <property type="match status" value="1"/>
</dbReference>
<comment type="cofactor">
    <cofactor evidence="2">
        <name>Mg(2+)</name>
        <dbReference type="ChEBI" id="CHEBI:18420"/>
    </cofactor>
</comment>
<dbReference type="PROSITE" id="PS51462">
    <property type="entry name" value="NUDIX"/>
    <property type="match status" value="1"/>
</dbReference>
<dbReference type="InterPro" id="IPR000086">
    <property type="entry name" value="NUDIX_hydrolase_dom"/>
</dbReference>
<feature type="domain" description="Nudix hydrolase" evidence="7">
    <location>
        <begin position="59"/>
        <end position="195"/>
    </location>
</feature>
<dbReference type="GO" id="GO:0008893">
    <property type="term" value="F:guanosine-3',5'-bis(diphosphate) 3'-diphosphatase activity"/>
    <property type="evidence" value="ECO:0007669"/>
    <property type="project" value="UniProtKB-ARBA"/>
</dbReference>
<comment type="cofactor">
    <cofactor evidence="1">
        <name>Mn(2+)</name>
        <dbReference type="ChEBI" id="CHEBI:29035"/>
    </cofactor>
</comment>
<dbReference type="GO" id="GO:0034654">
    <property type="term" value="P:nucleobase-containing compound biosynthetic process"/>
    <property type="evidence" value="ECO:0007669"/>
    <property type="project" value="UniProtKB-ARBA"/>
</dbReference>
<dbReference type="PANTHER" id="PTHR12992">
    <property type="entry name" value="NUDIX HYDROLASE"/>
    <property type="match status" value="1"/>
</dbReference>
<evidence type="ECO:0000313" key="9">
    <source>
        <dbReference type="Proteomes" id="UP000807306"/>
    </source>
</evidence>
<dbReference type="GO" id="GO:0015938">
    <property type="term" value="P:coenzyme A catabolic process"/>
    <property type="evidence" value="ECO:0007669"/>
    <property type="project" value="TreeGrafter"/>
</dbReference>
<keyword evidence="5" id="KW-0460">Magnesium</keyword>
<evidence type="ECO:0000256" key="2">
    <source>
        <dbReference type="ARBA" id="ARBA00001946"/>
    </source>
</evidence>
<proteinExistence type="predicted"/>
<sequence>MAPESRNSIPRTTNLLRYHRPKIHWNEARIPPLSQESKRCLRNLVLYRTPRQRIPYPRSRSAAVLVALFVGRHGDLYVLLSRRSATLRTYAGDTSLPGGKWDPEDRDLEDTARREAYEEIGLPRDRNKVPLLCILEPFLAAELIVTPVVVLILDNTLRPILNTAEVASLFSHPLESFLSSEPPFPFEPETLEVPYHTSWIVKGSGPPDQTFMVHRFLTGREAGGVKPVLGLTAGMLIRVSSIGYARLADFEVQPPRSVSTDERIAFALLNRKVFRDAAEKENVDLEASRRLVAKGIKREERWREKEISRNTLRTRSKL</sequence>
<evidence type="ECO:0000256" key="3">
    <source>
        <dbReference type="ARBA" id="ARBA00022723"/>
    </source>
</evidence>
<evidence type="ECO:0000256" key="6">
    <source>
        <dbReference type="ARBA" id="ARBA00023211"/>
    </source>
</evidence>
<dbReference type="AlphaFoldDB" id="A0A9P6EEJ3"/>
<dbReference type="EMBL" id="MU157856">
    <property type="protein sequence ID" value="KAF9528056.1"/>
    <property type="molecule type" value="Genomic_DNA"/>
</dbReference>
<dbReference type="Pfam" id="PF00293">
    <property type="entry name" value="NUDIX"/>
    <property type="match status" value="1"/>
</dbReference>
<name>A0A9P6EEJ3_9AGAR</name>
<protein>
    <submittedName>
        <fullName evidence="8">NUDIX hydrolase domain-like protein</fullName>
    </submittedName>
</protein>
<dbReference type="GO" id="GO:0090407">
    <property type="term" value="P:organophosphate biosynthetic process"/>
    <property type="evidence" value="ECO:0007669"/>
    <property type="project" value="UniProtKB-ARBA"/>
</dbReference>
<keyword evidence="4 8" id="KW-0378">Hydrolase</keyword>
<dbReference type="CDD" id="cd03426">
    <property type="entry name" value="NUDIX_CoAse_Nudt7"/>
    <property type="match status" value="1"/>
</dbReference>
<dbReference type="GO" id="GO:0046872">
    <property type="term" value="F:metal ion binding"/>
    <property type="evidence" value="ECO:0007669"/>
    <property type="project" value="UniProtKB-KW"/>
</dbReference>
<evidence type="ECO:0000256" key="5">
    <source>
        <dbReference type="ARBA" id="ARBA00022842"/>
    </source>
</evidence>
<accession>A0A9P6EEJ3</accession>
<keyword evidence="3" id="KW-0479">Metal-binding</keyword>
<gene>
    <name evidence="8" type="ORF">CPB83DRAFT_767527</name>
</gene>
<dbReference type="GO" id="GO:0010945">
    <property type="term" value="F:coenzyme A diphosphatase activity"/>
    <property type="evidence" value="ECO:0007669"/>
    <property type="project" value="InterPro"/>
</dbReference>
<dbReference type="SUPFAM" id="SSF55811">
    <property type="entry name" value="Nudix"/>
    <property type="match status" value="1"/>
</dbReference>
<reference evidence="8" key="1">
    <citation type="submission" date="2020-11" db="EMBL/GenBank/DDBJ databases">
        <authorList>
            <consortium name="DOE Joint Genome Institute"/>
            <person name="Ahrendt S."/>
            <person name="Riley R."/>
            <person name="Andreopoulos W."/>
            <person name="Labutti K."/>
            <person name="Pangilinan J."/>
            <person name="Ruiz-Duenas F.J."/>
            <person name="Barrasa J.M."/>
            <person name="Sanchez-Garcia M."/>
            <person name="Camarero S."/>
            <person name="Miyauchi S."/>
            <person name="Serrano A."/>
            <person name="Linde D."/>
            <person name="Babiker R."/>
            <person name="Drula E."/>
            <person name="Ayuso-Fernandez I."/>
            <person name="Pacheco R."/>
            <person name="Padilla G."/>
            <person name="Ferreira P."/>
            <person name="Barriuso J."/>
            <person name="Kellner H."/>
            <person name="Castanera R."/>
            <person name="Alfaro M."/>
            <person name="Ramirez L."/>
            <person name="Pisabarro A.G."/>
            <person name="Kuo A."/>
            <person name="Tritt A."/>
            <person name="Lipzen A."/>
            <person name="He G."/>
            <person name="Yan M."/>
            <person name="Ng V."/>
            <person name="Cullen D."/>
            <person name="Martin F."/>
            <person name="Rosso M.-N."/>
            <person name="Henrissat B."/>
            <person name="Hibbett D."/>
            <person name="Martinez A.T."/>
            <person name="Grigoriev I.V."/>
        </authorList>
    </citation>
    <scope>NUCLEOTIDE SEQUENCE</scope>
    <source>
        <strain evidence="8">CBS 506.95</strain>
    </source>
</reference>
<dbReference type="GO" id="GO:0005737">
    <property type="term" value="C:cytoplasm"/>
    <property type="evidence" value="ECO:0007669"/>
    <property type="project" value="UniProtKB-ARBA"/>
</dbReference>
<evidence type="ECO:0000256" key="1">
    <source>
        <dbReference type="ARBA" id="ARBA00001936"/>
    </source>
</evidence>
<dbReference type="OrthoDB" id="10260614at2759"/>
<dbReference type="Gene3D" id="3.90.79.10">
    <property type="entry name" value="Nucleoside Triphosphate Pyrophosphohydrolase"/>
    <property type="match status" value="1"/>
</dbReference>
<keyword evidence="6" id="KW-0464">Manganese</keyword>
<dbReference type="InterPro" id="IPR045121">
    <property type="entry name" value="CoAse"/>
</dbReference>
<evidence type="ECO:0000313" key="8">
    <source>
        <dbReference type="EMBL" id="KAF9528056.1"/>
    </source>
</evidence>
<evidence type="ECO:0000259" key="7">
    <source>
        <dbReference type="PROSITE" id="PS51462"/>
    </source>
</evidence>